<dbReference type="PANTHER" id="PTHR35889">
    <property type="entry name" value="CYCLOINULO-OLIGOSACCHARIDE FRUCTANOTRANSFERASE-RELATED"/>
    <property type="match status" value="1"/>
</dbReference>
<dbReference type="EMBL" id="UINC01028814">
    <property type="protein sequence ID" value="SVB10472.1"/>
    <property type="molecule type" value="Genomic_DNA"/>
</dbReference>
<dbReference type="PANTHER" id="PTHR35889:SF3">
    <property type="entry name" value="F-BOX DOMAIN-CONTAINING PROTEIN"/>
    <property type="match status" value="1"/>
</dbReference>
<evidence type="ECO:0000259" key="1">
    <source>
        <dbReference type="Pfam" id="PF07587"/>
    </source>
</evidence>
<feature type="domain" description="DUF1553" evidence="1">
    <location>
        <begin position="325"/>
        <end position="585"/>
    </location>
</feature>
<feature type="non-terminal residue" evidence="2">
    <location>
        <position position="1"/>
    </location>
</feature>
<protein>
    <recommendedName>
        <fullName evidence="1">DUF1553 domain-containing protein</fullName>
    </recommendedName>
</protein>
<name>A0A382BB10_9ZZZZ</name>
<dbReference type="AlphaFoldDB" id="A0A382BB10"/>
<dbReference type="Pfam" id="PF07587">
    <property type="entry name" value="PSD1"/>
    <property type="match status" value="1"/>
</dbReference>
<sequence>STEVTKIKYVDPASLDPLPKPQRKETLWFEDGFPKGKLQVNGPPLKFVTKEEGPVFSGKRAITRTAKNARGQDVFSEGTPLTIPRGGKFFVHCYLDPDNPPEAVMVQFYVGGWNHRVVWGAHEKIGWGKVNTHQRVDMGPLPEKGKWVRLEFPAAKVGLKPGHKVTGYAFTQFSGKIGWDHFGIASTTNPSKDPTLSWKAWKGQGEGVRNKDLTEALRKRYKGKAPDKWTKAQEKVLRHHWLTNVYAGASKTIGPLAKEKEVLEKKKADVKKNVAITFVMADLPKARESFVMIRGQYDNPGEKVSRGVPAFLPTLPPKPEDRDYNRLDLANWLVDDGHPLTARVAVNRLWQQFFGTGLVRTSADFGTQGELPSHPELLDWLTLRFIEDDWNMQRFVKRILTSHAYRQSSAVNRSLLEKDPENRLLARGPRYRLDAEVLRDQALSLSGLMVTKLGGRGVLPYQPPNIWEPVGFASSNTRNYKQGKGDDLYRRSIYTFLKRTAPAPFMTSFDAPSREQSCTVRGRSNTPIQALQLMNDVQHVEAARNLAQRILKEGGAKDNQRIQWAWRVATSRRPAVEEAQVVQNVLDGHRTRFTKDAEAAKKLIAYGESTADPKLKPVDLATWTLVANLLLNLDEVVNKN</sequence>
<organism evidence="2">
    <name type="scientific">marine metagenome</name>
    <dbReference type="NCBI Taxonomy" id="408172"/>
    <lineage>
        <taxon>unclassified sequences</taxon>
        <taxon>metagenomes</taxon>
        <taxon>ecological metagenomes</taxon>
    </lineage>
</organism>
<proteinExistence type="predicted"/>
<evidence type="ECO:0000313" key="2">
    <source>
        <dbReference type="EMBL" id="SVB10472.1"/>
    </source>
</evidence>
<gene>
    <name evidence="2" type="ORF">METZ01_LOCUS163326</name>
</gene>
<dbReference type="InterPro" id="IPR022655">
    <property type="entry name" value="DUF1553"/>
</dbReference>
<accession>A0A382BB10</accession>
<reference evidence="2" key="1">
    <citation type="submission" date="2018-05" db="EMBL/GenBank/DDBJ databases">
        <authorList>
            <person name="Lanie J.A."/>
            <person name="Ng W.-L."/>
            <person name="Kazmierczak K.M."/>
            <person name="Andrzejewski T.M."/>
            <person name="Davidsen T.M."/>
            <person name="Wayne K.J."/>
            <person name="Tettelin H."/>
            <person name="Glass J.I."/>
            <person name="Rusch D."/>
            <person name="Podicherti R."/>
            <person name="Tsui H.-C.T."/>
            <person name="Winkler M.E."/>
        </authorList>
    </citation>
    <scope>NUCLEOTIDE SEQUENCE</scope>
</reference>